<organism evidence="1 2">
    <name type="scientific">Claviceps africana</name>
    <dbReference type="NCBI Taxonomy" id="83212"/>
    <lineage>
        <taxon>Eukaryota</taxon>
        <taxon>Fungi</taxon>
        <taxon>Dikarya</taxon>
        <taxon>Ascomycota</taxon>
        <taxon>Pezizomycotina</taxon>
        <taxon>Sordariomycetes</taxon>
        <taxon>Hypocreomycetidae</taxon>
        <taxon>Hypocreales</taxon>
        <taxon>Clavicipitaceae</taxon>
        <taxon>Claviceps</taxon>
    </lineage>
</organism>
<comment type="caution">
    <text evidence="1">The sequence shown here is derived from an EMBL/GenBank/DDBJ whole genome shotgun (WGS) entry which is preliminary data.</text>
</comment>
<proteinExistence type="predicted"/>
<reference evidence="1" key="1">
    <citation type="journal article" date="2020" name="bioRxiv">
        <title>Whole genome comparisons of ergot fungi reveals the divergence and evolution of species within the genus Claviceps are the result of varying mechanisms driving genome evolution and host range expansion.</title>
        <authorList>
            <person name="Wyka S.A."/>
            <person name="Mondo S.J."/>
            <person name="Liu M."/>
            <person name="Dettman J."/>
            <person name="Nalam V."/>
            <person name="Broders K.D."/>
        </authorList>
    </citation>
    <scope>NUCLEOTIDE SEQUENCE</scope>
    <source>
        <strain evidence="1">CCC 489</strain>
    </source>
</reference>
<dbReference type="Proteomes" id="UP000811619">
    <property type="component" value="Unassembled WGS sequence"/>
</dbReference>
<sequence>MSQQQAFASVTVTDIHAKVLPALTYAATFPSPAALDFRLRVLPYHGLSSSLMSRNMIAS</sequence>
<gene>
    <name evidence="1" type="ORF">E4U42_002130</name>
</gene>
<accession>A0A8K0NMH7</accession>
<name>A0A8K0NMH7_9HYPO</name>
<evidence type="ECO:0000313" key="2">
    <source>
        <dbReference type="Proteomes" id="UP000811619"/>
    </source>
</evidence>
<keyword evidence="2" id="KW-1185">Reference proteome</keyword>
<evidence type="ECO:0000313" key="1">
    <source>
        <dbReference type="EMBL" id="KAG5927522.1"/>
    </source>
</evidence>
<dbReference type="AlphaFoldDB" id="A0A8K0NMH7"/>
<dbReference type="EMBL" id="SRPY01000174">
    <property type="protein sequence ID" value="KAG5927522.1"/>
    <property type="molecule type" value="Genomic_DNA"/>
</dbReference>
<protein>
    <submittedName>
        <fullName evidence="1">Uncharacterized protein</fullName>
    </submittedName>
</protein>